<name>A0A286F5Q4_9BACT</name>
<dbReference type="Gene3D" id="1.20.1600.10">
    <property type="entry name" value="Outer membrane efflux proteins (OEP)"/>
    <property type="match status" value="1"/>
</dbReference>
<proteinExistence type="inferred from homology"/>
<evidence type="ECO:0000256" key="2">
    <source>
        <dbReference type="ARBA" id="ARBA00007613"/>
    </source>
</evidence>
<evidence type="ECO:0000256" key="5">
    <source>
        <dbReference type="ARBA" id="ARBA00022692"/>
    </source>
</evidence>
<evidence type="ECO:0000256" key="4">
    <source>
        <dbReference type="ARBA" id="ARBA00022452"/>
    </source>
</evidence>
<dbReference type="Proteomes" id="UP000219452">
    <property type="component" value="Unassembled WGS sequence"/>
</dbReference>
<dbReference type="Pfam" id="PF02321">
    <property type="entry name" value="OEP"/>
    <property type="match status" value="2"/>
</dbReference>
<keyword evidence="4" id="KW-1134">Transmembrane beta strand</keyword>
<keyword evidence="9" id="KW-1185">Reference proteome</keyword>
<sequence length="479" mass="53510">MNHAFFPGARQRLYKRFPHPKQTGWLLLLGASLLSLPSSMGQSLNLKQVVEQSVRQYPFLKAKQAEVSSAQRRVQASQTELLPVVILQDQYTYATSNSLNNSFFPNEGTNISTSGGVRPMAISQASFGSYTSATIEWRAITFGRIKANVGVAKADLQRSEVDYENEIFQHQVRTIDAYLLLLINQKLVQIQRSNLDRAQTFKRVVDAGVRSGMRAGVDSSLATAEAIRARLLLLNSQQQEQVQRLRLSELAGQLQNDMQVDSMRFYTSLPNGTFVSDSLSPKNPTLRLFQSQINLSAARSLATQRSGMPLISLVGAGNARGSGFSNQGDIFQTNQLNGLGYQVGNYLVGVVARWNLTNMLRVRQDYKADLYQVEQSRQLLNTQRLQITRQYQEADTQYQVALEQARQAPIQLQAARQAYNQAKSRYESGLTDLPTLLQSVLTLNRAEVDGYVAVSNVWRFLLLKAAADGDLSLFMNQIL</sequence>
<organism evidence="8 9">
    <name type="scientific">Spirosoma fluviale</name>
    <dbReference type="NCBI Taxonomy" id="1597977"/>
    <lineage>
        <taxon>Bacteria</taxon>
        <taxon>Pseudomonadati</taxon>
        <taxon>Bacteroidota</taxon>
        <taxon>Cytophagia</taxon>
        <taxon>Cytophagales</taxon>
        <taxon>Cytophagaceae</taxon>
        <taxon>Spirosoma</taxon>
    </lineage>
</organism>
<keyword evidence="7" id="KW-0998">Cell outer membrane</keyword>
<evidence type="ECO:0000256" key="7">
    <source>
        <dbReference type="ARBA" id="ARBA00023237"/>
    </source>
</evidence>
<dbReference type="GO" id="GO:1990281">
    <property type="term" value="C:efflux pump complex"/>
    <property type="evidence" value="ECO:0007669"/>
    <property type="project" value="TreeGrafter"/>
</dbReference>
<dbReference type="RefSeq" id="WP_245877722.1">
    <property type="nucleotide sequence ID" value="NZ_OCNH01000001.1"/>
</dbReference>
<dbReference type="GO" id="GO:0015562">
    <property type="term" value="F:efflux transmembrane transporter activity"/>
    <property type="evidence" value="ECO:0007669"/>
    <property type="project" value="InterPro"/>
</dbReference>
<comment type="similarity">
    <text evidence="2">Belongs to the outer membrane factor (OMF) (TC 1.B.17) family.</text>
</comment>
<keyword evidence="3" id="KW-0813">Transport</keyword>
<dbReference type="EMBL" id="OCNH01000001">
    <property type="protein sequence ID" value="SOD78436.1"/>
    <property type="molecule type" value="Genomic_DNA"/>
</dbReference>
<protein>
    <submittedName>
        <fullName evidence="8">Outer membrane protein TolC</fullName>
    </submittedName>
</protein>
<dbReference type="GO" id="GO:0015288">
    <property type="term" value="F:porin activity"/>
    <property type="evidence" value="ECO:0007669"/>
    <property type="project" value="TreeGrafter"/>
</dbReference>
<dbReference type="PANTHER" id="PTHR30026:SF20">
    <property type="entry name" value="OUTER MEMBRANE PROTEIN TOLC"/>
    <property type="match status" value="1"/>
</dbReference>
<dbReference type="InterPro" id="IPR003423">
    <property type="entry name" value="OMP_efflux"/>
</dbReference>
<evidence type="ECO:0000256" key="1">
    <source>
        <dbReference type="ARBA" id="ARBA00004442"/>
    </source>
</evidence>
<comment type="subcellular location">
    <subcellularLocation>
        <location evidence="1">Cell outer membrane</location>
    </subcellularLocation>
</comment>
<evidence type="ECO:0000313" key="8">
    <source>
        <dbReference type="EMBL" id="SOD78436.1"/>
    </source>
</evidence>
<accession>A0A286F5Q4</accession>
<evidence type="ECO:0000256" key="6">
    <source>
        <dbReference type="ARBA" id="ARBA00023136"/>
    </source>
</evidence>
<dbReference type="SUPFAM" id="SSF56954">
    <property type="entry name" value="Outer membrane efflux proteins (OEP)"/>
    <property type="match status" value="1"/>
</dbReference>
<dbReference type="GO" id="GO:0009279">
    <property type="term" value="C:cell outer membrane"/>
    <property type="evidence" value="ECO:0007669"/>
    <property type="project" value="UniProtKB-SubCell"/>
</dbReference>
<keyword evidence="5" id="KW-0812">Transmembrane</keyword>
<reference evidence="9" key="1">
    <citation type="submission" date="2017-09" db="EMBL/GenBank/DDBJ databases">
        <authorList>
            <person name="Varghese N."/>
            <person name="Submissions S."/>
        </authorList>
    </citation>
    <scope>NUCLEOTIDE SEQUENCE [LARGE SCALE GENOMIC DNA]</scope>
    <source>
        <strain evidence="9">DSM 29961</strain>
    </source>
</reference>
<evidence type="ECO:0000313" key="9">
    <source>
        <dbReference type="Proteomes" id="UP000219452"/>
    </source>
</evidence>
<dbReference type="AlphaFoldDB" id="A0A286F5Q4"/>
<dbReference type="PANTHER" id="PTHR30026">
    <property type="entry name" value="OUTER MEMBRANE PROTEIN TOLC"/>
    <property type="match status" value="1"/>
</dbReference>
<keyword evidence="6" id="KW-0472">Membrane</keyword>
<gene>
    <name evidence="8" type="ORF">SAMN06269250_0461</name>
</gene>
<evidence type="ECO:0000256" key="3">
    <source>
        <dbReference type="ARBA" id="ARBA00022448"/>
    </source>
</evidence>
<dbReference type="InterPro" id="IPR051906">
    <property type="entry name" value="TolC-like"/>
</dbReference>